<dbReference type="InterPro" id="IPR002933">
    <property type="entry name" value="Peptidase_M20"/>
</dbReference>
<evidence type="ECO:0000256" key="3">
    <source>
        <dbReference type="ARBA" id="ARBA00022801"/>
    </source>
</evidence>
<dbReference type="InterPro" id="IPR011650">
    <property type="entry name" value="Peptidase_M20_dimer"/>
</dbReference>
<feature type="domain" description="Peptidase M20 dimerisation" evidence="4">
    <location>
        <begin position="193"/>
        <end position="348"/>
    </location>
</feature>
<name>A0A4R8MDE4_9BACT</name>
<evidence type="ECO:0000256" key="2">
    <source>
        <dbReference type="ARBA" id="ARBA00022723"/>
    </source>
</evidence>
<reference evidence="5 6" key="1">
    <citation type="submission" date="2019-03" db="EMBL/GenBank/DDBJ databases">
        <title>Genomic Encyclopedia of Type Strains, Phase IV (KMG-IV): sequencing the most valuable type-strain genomes for metagenomic binning, comparative biology and taxonomic classification.</title>
        <authorList>
            <person name="Goeker M."/>
        </authorList>
    </citation>
    <scope>NUCLEOTIDE SEQUENCE [LARGE SCALE GENOMIC DNA]</scope>
    <source>
        <strain evidence="5 6">DSM 25964</strain>
    </source>
</reference>
<evidence type="ECO:0000313" key="6">
    <source>
        <dbReference type="Proteomes" id="UP000295066"/>
    </source>
</evidence>
<evidence type="ECO:0000313" key="5">
    <source>
        <dbReference type="EMBL" id="TDY62968.1"/>
    </source>
</evidence>
<dbReference type="Pfam" id="PF07687">
    <property type="entry name" value="M20_dimer"/>
    <property type="match status" value="1"/>
</dbReference>
<keyword evidence="6" id="KW-1185">Reference proteome</keyword>
<dbReference type="InterPro" id="IPR051458">
    <property type="entry name" value="Cyt/Met_Dipeptidase"/>
</dbReference>
<accession>A0A4R8MDE4</accession>
<proteinExistence type="predicted"/>
<dbReference type="OrthoDB" id="9761532at2"/>
<protein>
    <submittedName>
        <fullName evidence="5">Acetylornithine deacetylase/succinyl-diaminopimelate desuccinylase-like protein</fullName>
    </submittedName>
</protein>
<dbReference type="SUPFAM" id="SSF53187">
    <property type="entry name" value="Zn-dependent exopeptidases"/>
    <property type="match status" value="1"/>
</dbReference>
<keyword evidence="2" id="KW-0479">Metal-binding</keyword>
<dbReference type="PANTHER" id="PTHR43270:SF8">
    <property type="entry name" value="DI- AND TRIPEPTIDASE DUG2-RELATED"/>
    <property type="match status" value="1"/>
</dbReference>
<dbReference type="GO" id="GO:0046872">
    <property type="term" value="F:metal ion binding"/>
    <property type="evidence" value="ECO:0007669"/>
    <property type="project" value="UniProtKB-KW"/>
</dbReference>
<dbReference type="GO" id="GO:0008233">
    <property type="term" value="F:peptidase activity"/>
    <property type="evidence" value="ECO:0007669"/>
    <property type="project" value="UniProtKB-KW"/>
</dbReference>
<dbReference type="GO" id="GO:0006508">
    <property type="term" value="P:proteolysis"/>
    <property type="evidence" value="ECO:0007669"/>
    <property type="project" value="UniProtKB-KW"/>
</dbReference>
<dbReference type="EMBL" id="SORI01000003">
    <property type="protein sequence ID" value="TDY62968.1"/>
    <property type="molecule type" value="Genomic_DNA"/>
</dbReference>
<sequence length="446" mass="48875">MEHVHRHIDEHFKDYLSAVGDLVRQPSISATGEGVRECARLLADMMTSAGIRTEILETGGNPVVYGEIPSGRKDGKTVLFYGHYDVQPPEPLELWESRPFEPAVRDGRLYARGIADNKGQLMAHILAVRAFRETGTDIPCSVKFVFEGEEESGSTSLAPFVEQNRERLACDIALAVDGPMLSGDVLNVCLGCRGVLNFEIEMETARFDCHSGRGGDIIPNAGWELLRLLRTMKDEQGSILIEGFMDGVRTPTEKDMEIIAGLPFDRENLKNLYGVPSFGLDKNGYYTKLNLLPTLTINGITCGYQGKGSKTINPAKASVKMDARLVVDQNPLDIAEKIRRHVARHAPDARVTVHGFMHPSKTDGDLPVCRTVVSALEKVYTDKVALSLGLGGSLPSYVWTDILGVPALGIPYANQDSGGHAPNENFRLDLLQKAVHASAQILHDMK</sequence>
<keyword evidence="3" id="KW-0378">Hydrolase</keyword>
<evidence type="ECO:0000256" key="1">
    <source>
        <dbReference type="ARBA" id="ARBA00022670"/>
    </source>
</evidence>
<dbReference type="Proteomes" id="UP000295066">
    <property type="component" value="Unassembled WGS sequence"/>
</dbReference>
<dbReference type="Gene3D" id="3.40.630.10">
    <property type="entry name" value="Zn peptidases"/>
    <property type="match status" value="1"/>
</dbReference>
<gene>
    <name evidence="5" type="ORF">C8D99_103188</name>
</gene>
<dbReference type="Pfam" id="PF01546">
    <property type="entry name" value="Peptidase_M20"/>
    <property type="match status" value="1"/>
</dbReference>
<comment type="caution">
    <text evidence="5">The sequence shown here is derived from an EMBL/GenBank/DDBJ whole genome shotgun (WGS) entry which is preliminary data.</text>
</comment>
<dbReference type="Gene3D" id="3.30.70.360">
    <property type="match status" value="1"/>
</dbReference>
<keyword evidence="1" id="KW-0645">Protease</keyword>
<evidence type="ECO:0000259" key="4">
    <source>
        <dbReference type="Pfam" id="PF07687"/>
    </source>
</evidence>
<dbReference type="RefSeq" id="WP_133956650.1">
    <property type="nucleotide sequence ID" value="NZ_SORI01000003.1"/>
</dbReference>
<dbReference type="AlphaFoldDB" id="A0A4R8MDE4"/>
<dbReference type="PANTHER" id="PTHR43270">
    <property type="entry name" value="BETA-ALA-HIS DIPEPTIDASE"/>
    <property type="match status" value="1"/>
</dbReference>
<organism evidence="5 6">
    <name type="scientific">Aminivibrio pyruvatiphilus</name>
    <dbReference type="NCBI Taxonomy" id="1005740"/>
    <lineage>
        <taxon>Bacteria</taxon>
        <taxon>Thermotogati</taxon>
        <taxon>Synergistota</taxon>
        <taxon>Synergistia</taxon>
        <taxon>Synergistales</taxon>
        <taxon>Aminobacteriaceae</taxon>
        <taxon>Aminivibrio</taxon>
    </lineage>
</organism>